<dbReference type="AlphaFoldDB" id="A0A9W9YW78"/>
<proteinExistence type="predicted"/>
<sequence length="266" mass="30165">MFTRTSSLLEVGFRKRQSLPGYEQVTCHGYKVLGVARARNRSLGGDGGSDFTNNGKMIQDAEALFGTMEEAKKIFLASDNDEIVGDLYRSHKSKQYHSNHPINGVFTNDTDPIEIGSQVLIDILLLAKCGHFLHAESSVATLVSFFNPEMKLSFLVTYTCPWMMVILNKKLSLAQVGILKPNWRRNGENRFRVLPRVFKLKVPPAHVQMRTGNRKDGDFNTKPFPDSSEESEIEWEEGWGDQIQSLAWCFKPMVLTAHVQTWPRDN</sequence>
<name>A0A9W9YW78_9CNID</name>
<reference evidence="1" key="1">
    <citation type="submission" date="2023-01" db="EMBL/GenBank/DDBJ databases">
        <title>Genome assembly of the deep-sea coral Lophelia pertusa.</title>
        <authorList>
            <person name="Herrera S."/>
            <person name="Cordes E."/>
        </authorList>
    </citation>
    <scope>NUCLEOTIDE SEQUENCE</scope>
    <source>
        <strain evidence="1">USNM1676648</strain>
        <tissue evidence="1">Polyp</tissue>
    </source>
</reference>
<evidence type="ECO:0000313" key="1">
    <source>
        <dbReference type="EMBL" id="KAJ7370623.1"/>
    </source>
</evidence>
<dbReference type="EMBL" id="MU826860">
    <property type="protein sequence ID" value="KAJ7370623.1"/>
    <property type="molecule type" value="Genomic_DNA"/>
</dbReference>
<evidence type="ECO:0000313" key="2">
    <source>
        <dbReference type="Proteomes" id="UP001163046"/>
    </source>
</evidence>
<dbReference type="Proteomes" id="UP001163046">
    <property type="component" value="Unassembled WGS sequence"/>
</dbReference>
<comment type="caution">
    <text evidence="1">The sequence shown here is derived from an EMBL/GenBank/DDBJ whole genome shotgun (WGS) entry which is preliminary data.</text>
</comment>
<accession>A0A9W9YW78</accession>
<organism evidence="1 2">
    <name type="scientific">Desmophyllum pertusum</name>
    <dbReference type="NCBI Taxonomy" id="174260"/>
    <lineage>
        <taxon>Eukaryota</taxon>
        <taxon>Metazoa</taxon>
        <taxon>Cnidaria</taxon>
        <taxon>Anthozoa</taxon>
        <taxon>Hexacorallia</taxon>
        <taxon>Scleractinia</taxon>
        <taxon>Caryophylliina</taxon>
        <taxon>Caryophylliidae</taxon>
        <taxon>Desmophyllum</taxon>
    </lineage>
</organism>
<protein>
    <submittedName>
        <fullName evidence="1">Uncharacterized protein</fullName>
    </submittedName>
</protein>
<dbReference type="Gene3D" id="3.40.50.11350">
    <property type="match status" value="1"/>
</dbReference>
<gene>
    <name evidence="1" type="ORF">OS493_031038</name>
</gene>
<keyword evidence="2" id="KW-1185">Reference proteome</keyword>